<evidence type="ECO:0000313" key="3">
    <source>
        <dbReference type="EMBL" id="RRT65201.1"/>
    </source>
</evidence>
<dbReference type="InterPro" id="IPR058763">
    <property type="entry name" value="RRM_RDR1/2-like"/>
</dbReference>
<dbReference type="InterPro" id="IPR035979">
    <property type="entry name" value="RBD_domain_sf"/>
</dbReference>
<dbReference type="Proteomes" id="UP000287651">
    <property type="component" value="Unassembled WGS sequence"/>
</dbReference>
<gene>
    <name evidence="3" type="ORF">B296_00021783</name>
</gene>
<feature type="domain" description="RRM" evidence="2">
    <location>
        <begin position="48"/>
        <end position="130"/>
    </location>
</feature>
<dbReference type="SUPFAM" id="SSF54928">
    <property type="entry name" value="RNA-binding domain, RBD"/>
    <property type="match status" value="1"/>
</dbReference>
<protein>
    <recommendedName>
        <fullName evidence="2">RRM domain-containing protein</fullName>
    </recommendedName>
</protein>
<evidence type="ECO:0000313" key="4">
    <source>
        <dbReference type="Proteomes" id="UP000287651"/>
    </source>
</evidence>
<dbReference type="Pfam" id="PF26250">
    <property type="entry name" value="RRM_RdRP1_2"/>
    <property type="match status" value="1"/>
</dbReference>
<dbReference type="Pfam" id="PF24823">
    <property type="entry name" value="PH_RDR2"/>
    <property type="match status" value="1"/>
</dbReference>
<keyword evidence="1" id="KW-0694">RNA-binding</keyword>
<evidence type="ECO:0000259" key="2">
    <source>
        <dbReference type="PROSITE" id="PS50102"/>
    </source>
</evidence>
<dbReference type="EMBL" id="AMZH03005896">
    <property type="protein sequence ID" value="RRT65201.1"/>
    <property type="molecule type" value="Genomic_DNA"/>
</dbReference>
<proteinExistence type="predicted"/>
<dbReference type="Gene3D" id="3.30.70.330">
    <property type="match status" value="1"/>
</dbReference>
<dbReference type="InterPro" id="IPR012677">
    <property type="entry name" value="Nucleotide-bd_a/b_plait_sf"/>
</dbReference>
<organism evidence="3 4">
    <name type="scientific">Ensete ventricosum</name>
    <name type="common">Abyssinian banana</name>
    <name type="synonym">Musa ensete</name>
    <dbReference type="NCBI Taxonomy" id="4639"/>
    <lineage>
        <taxon>Eukaryota</taxon>
        <taxon>Viridiplantae</taxon>
        <taxon>Streptophyta</taxon>
        <taxon>Embryophyta</taxon>
        <taxon>Tracheophyta</taxon>
        <taxon>Spermatophyta</taxon>
        <taxon>Magnoliopsida</taxon>
        <taxon>Liliopsida</taxon>
        <taxon>Zingiberales</taxon>
        <taxon>Musaceae</taxon>
        <taxon>Ensete</taxon>
    </lineage>
</organism>
<dbReference type="InterPro" id="IPR057590">
    <property type="entry name" value="PH_RDR1/2-like"/>
</dbReference>
<dbReference type="GO" id="GO:0003723">
    <property type="term" value="F:RNA binding"/>
    <property type="evidence" value="ECO:0007669"/>
    <property type="project" value="UniProtKB-UniRule"/>
</dbReference>
<comment type="caution">
    <text evidence="3">The sequence shown here is derived from an EMBL/GenBank/DDBJ whole genome shotgun (WGS) entry which is preliminary data.</text>
</comment>
<sequence>MSSPLFSRQLFTVFLHFPRKNPSLESSLLPGPGVLATSPVTGMGSSGATVQVSNIPLAAVAGEFFEYFEAAVGSVFACEIFTARRNWKSRGFGRVQFDSLAAAERACLLAAEGRLPNFQTARLTITRSRDDIVARAAEGRNRVEGAVLRAGVLVGENRMEVFGVWEGVRAEIMPEKKKLELLVDQSGEKYKLEVMFGDIIASCSCCLDGSESNAILLQV</sequence>
<name>A0A426ZMP8_ENSVE</name>
<reference evidence="3 4" key="1">
    <citation type="journal article" date="2014" name="Agronomy (Basel)">
        <title>A Draft Genome Sequence for Ensete ventricosum, the Drought-Tolerant Tree Against Hunger.</title>
        <authorList>
            <person name="Harrison J."/>
            <person name="Moore K.A."/>
            <person name="Paszkiewicz K."/>
            <person name="Jones T."/>
            <person name="Grant M."/>
            <person name="Ambacheew D."/>
            <person name="Muzemil S."/>
            <person name="Studholme D.J."/>
        </authorList>
    </citation>
    <scope>NUCLEOTIDE SEQUENCE [LARGE SCALE GENOMIC DNA]</scope>
</reference>
<dbReference type="PROSITE" id="PS50102">
    <property type="entry name" value="RRM"/>
    <property type="match status" value="1"/>
</dbReference>
<dbReference type="AlphaFoldDB" id="A0A426ZMP8"/>
<dbReference type="InterPro" id="IPR000504">
    <property type="entry name" value="RRM_dom"/>
</dbReference>
<evidence type="ECO:0000256" key="1">
    <source>
        <dbReference type="PROSITE-ProRule" id="PRU00176"/>
    </source>
</evidence>
<dbReference type="CDD" id="cd00590">
    <property type="entry name" value="RRM_SF"/>
    <property type="match status" value="1"/>
</dbReference>
<accession>A0A426ZMP8</accession>